<dbReference type="AlphaFoldDB" id="A0A193GMV5"/>
<protein>
    <submittedName>
        <fullName evidence="1">Uncharacterized protein</fullName>
    </submittedName>
</protein>
<organism evidence="1 2">
    <name type="scientific">Bordetella flabilis</name>
    <dbReference type="NCBI Taxonomy" id="463014"/>
    <lineage>
        <taxon>Bacteria</taxon>
        <taxon>Pseudomonadati</taxon>
        <taxon>Pseudomonadota</taxon>
        <taxon>Betaproteobacteria</taxon>
        <taxon>Burkholderiales</taxon>
        <taxon>Alcaligenaceae</taxon>
        <taxon>Bordetella</taxon>
    </lineage>
</organism>
<evidence type="ECO:0000313" key="1">
    <source>
        <dbReference type="EMBL" id="ANN80816.1"/>
    </source>
</evidence>
<dbReference type="OrthoDB" id="8477824at2"/>
<sequence>MRVGAVYFDESGNIVANDRTVVALSDAWASVGGEPARRVQSVHDLASDVLWLTNLTWNNFFKAGLSRHPNFRSDGWLRTLFGQITTELGVHGSDVSPDITVSAMATVAQRVADVATNDYKVRVKSARLNDDFATAINAPASALPDAYYPFFEGIADHPSVSVIQTANYSASSPTVTLRRNRLAHAAHVLATPVPPDAGWELERSVGSGSDQWLESIKTPFLVRCTISNVNPLMAEVLSWGSGSRQVREWLTDLEWRIVREFANVNVHAALICSKEAQVLPQAAMLPSGSMAQLSYTLGLVAEQVWTAMVSRQRYKDTTRYTAAAAWLRSCDRMTMFDYAQRLHARGVVVMSYGVGNVVARYPEGGLRRTLDIATDLALMPPASKFSEARVEGARA</sequence>
<dbReference type="EMBL" id="CP016173">
    <property type="protein sequence ID" value="ANN80816.1"/>
    <property type="molecule type" value="Genomic_DNA"/>
</dbReference>
<evidence type="ECO:0000313" key="2">
    <source>
        <dbReference type="Proteomes" id="UP000091926"/>
    </source>
</evidence>
<keyword evidence="2" id="KW-1185">Reference proteome</keyword>
<dbReference type="RefSeq" id="WP_066665809.1">
    <property type="nucleotide sequence ID" value="NZ_CBCSCL010000020.1"/>
</dbReference>
<geneLocation type="plasmid" evidence="1 2">
    <name>unnamed1</name>
</geneLocation>
<dbReference type="KEGG" id="bfz:BAU07_26165"/>
<proteinExistence type="predicted"/>
<name>A0A193GMV5_9BORD</name>
<accession>A0A193GMV5</accession>
<reference evidence="1 2" key="1">
    <citation type="submission" date="2016-06" db="EMBL/GenBank/DDBJ databases">
        <title>Complete genome sequences of Bordetella bronchialis and Bordetella flabilis.</title>
        <authorList>
            <person name="LiPuma J.J."/>
            <person name="Spilker T."/>
        </authorList>
    </citation>
    <scope>NUCLEOTIDE SEQUENCE [LARGE SCALE GENOMIC DNA]</scope>
    <source>
        <strain evidence="1 2">AU10664</strain>
        <plasmid evidence="1 2">unnamed1</plasmid>
    </source>
</reference>
<gene>
    <name evidence="1" type="ORF">BAU07_26165</name>
</gene>
<keyword evidence="1" id="KW-0614">Plasmid</keyword>
<dbReference type="Proteomes" id="UP000091926">
    <property type="component" value="Plasmid unnamed1"/>
</dbReference>